<evidence type="ECO:0000313" key="1">
    <source>
        <dbReference type="EMBL" id="GCB71311.1"/>
    </source>
</evidence>
<comment type="caution">
    <text evidence="1">The sequence shown here is derived from an EMBL/GenBank/DDBJ whole genome shotgun (WGS) entry which is preliminary data.</text>
</comment>
<sequence>MIYYIVVIGGEFDPPPQDLVILDLAPLRIVKHKGYRSLLDDEGKPPTSEVVPPVPHGFHDGLGFFFDQGVSNFRGGEVEFLGGLEKAVEAGVVVLLIMAADGYIVQVRKRGPQPVLVHHSVHSSLEYRNPVCDAKGDLEEMEKAAFCLKRRVVAVLQADWELVICRLQIY</sequence>
<keyword evidence="2" id="KW-1185">Reference proteome</keyword>
<gene>
    <name evidence="1" type="ORF">scyTo_0001523</name>
</gene>
<dbReference type="AlphaFoldDB" id="A0A401PDY2"/>
<organism evidence="1 2">
    <name type="scientific">Scyliorhinus torazame</name>
    <name type="common">Cloudy catshark</name>
    <name type="synonym">Catulus torazame</name>
    <dbReference type="NCBI Taxonomy" id="75743"/>
    <lineage>
        <taxon>Eukaryota</taxon>
        <taxon>Metazoa</taxon>
        <taxon>Chordata</taxon>
        <taxon>Craniata</taxon>
        <taxon>Vertebrata</taxon>
        <taxon>Chondrichthyes</taxon>
        <taxon>Elasmobranchii</taxon>
        <taxon>Galeomorphii</taxon>
        <taxon>Galeoidea</taxon>
        <taxon>Carcharhiniformes</taxon>
        <taxon>Scyliorhinidae</taxon>
        <taxon>Scyliorhinus</taxon>
    </lineage>
</organism>
<dbReference type="EMBL" id="BFAA01000346">
    <property type="protein sequence ID" value="GCB71311.1"/>
    <property type="molecule type" value="Genomic_DNA"/>
</dbReference>
<reference evidence="1 2" key="1">
    <citation type="journal article" date="2018" name="Nat. Ecol. Evol.">
        <title>Shark genomes provide insights into elasmobranch evolution and the origin of vertebrates.</title>
        <authorList>
            <person name="Hara Y"/>
            <person name="Yamaguchi K"/>
            <person name="Onimaru K"/>
            <person name="Kadota M"/>
            <person name="Koyanagi M"/>
            <person name="Keeley SD"/>
            <person name="Tatsumi K"/>
            <person name="Tanaka K"/>
            <person name="Motone F"/>
            <person name="Kageyama Y"/>
            <person name="Nozu R"/>
            <person name="Adachi N"/>
            <person name="Nishimura O"/>
            <person name="Nakagawa R"/>
            <person name="Tanegashima C"/>
            <person name="Kiyatake I"/>
            <person name="Matsumoto R"/>
            <person name="Murakumo K"/>
            <person name="Nishida K"/>
            <person name="Terakita A"/>
            <person name="Kuratani S"/>
            <person name="Sato K"/>
            <person name="Hyodo S Kuraku.S."/>
        </authorList>
    </citation>
    <scope>NUCLEOTIDE SEQUENCE [LARGE SCALE GENOMIC DNA]</scope>
</reference>
<dbReference type="Proteomes" id="UP000288216">
    <property type="component" value="Unassembled WGS sequence"/>
</dbReference>
<name>A0A401PDY2_SCYTO</name>
<evidence type="ECO:0000313" key="2">
    <source>
        <dbReference type="Proteomes" id="UP000288216"/>
    </source>
</evidence>
<protein>
    <submittedName>
        <fullName evidence="1">Uncharacterized protein</fullName>
    </submittedName>
</protein>
<proteinExistence type="predicted"/>
<accession>A0A401PDY2</accession>